<keyword evidence="3" id="KW-0804">Transcription</keyword>
<dbReference type="PROSITE" id="PS51077">
    <property type="entry name" value="HTH_ICLR"/>
    <property type="match status" value="1"/>
</dbReference>
<dbReference type="InterPro" id="IPR029016">
    <property type="entry name" value="GAF-like_dom_sf"/>
</dbReference>
<feature type="domain" description="HTH iclR-type" evidence="5">
    <location>
        <begin position="22"/>
        <end position="83"/>
    </location>
</feature>
<evidence type="ECO:0000256" key="3">
    <source>
        <dbReference type="ARBA" id="ARBA00023163"/>
    </source>
</evidence>
<dbReference type="GO" id="GO:0003700">
    <property type="term" value="F:DNA-binding transcription factor activity"/>
    <property type="evidence" value="ECO:0007669"/>
    <property type="project" value="TreeGrafter"/>
</dbReference>
<dbReference type="SUPFAM" id="SSF46785">
    <property type="entry name" value="Winged helix' DNA-binding domain"/>
    <property type="match status" value="1"/>
</dbReference>
<dbReference type="PANTHER" id="PTHR30136">
    <property type="entry name" value="HELIX-TURN-HELIX TRANSCRIPTIONAL REGULATOR, ICLR FAMILY"/>
    <property type="match status" value="1"/>
</dbReference>
<feature type="compositionally biased region" description="Low complexity" evidence="4">
    <location>
        <begin position="1"/>
        <end position="10"/>
    </location>
</feature>
<proteinExistence type="predicted"/>
<dbReference type="PROSITE" id="PS51078">
    <property type="entry name" value="ICLR_ED"/>
    <property type="match status" value="1"/>
</dbReference>
<dbReference type="GO" id="GO:0045892">
    <property type="term" value="P:negative regulation of DNA-templated transcription"/>
    <property type="evidence" value="ECO:0007669"/>
    <property type="project" value="TreeGrafter"/>
</dbReference>
<accession>A0A1G7HNJ8</accession>
<dbReference type="InterPro" id="IPR036390">
    <property type="entry name" value="WH_DNA-bd_sf"/>
</dbReference>
<reference evidence="7 8" key="1">
    <citation type="submission" date="2016-10" db="EMBL/GenBank/DDBJ databases">
        <authorList>
            <person name="de Groot N.N."/>
        </authorList>
    </citation>
    <scope>NUCLEOTIDE SEQUENCE [LARGE SCALE GENOMIC DNA]</scope>
    <source>
        <strain evidence="7 8">CGMCC 4.1859</strain>
    </source>
</reference>
<sequence length="275" mass="29435">MAQAVPAGEPAPRRGRRPAQGDAVVDRAFTILGAFDPTHRVLSLAELTRRTGMPRSTTLRLARKLVGTGALERREDGRYAIGLRLLEIASLALRGHGLRAVAMPFMEDLFHITRQHVLLAVRDGDEALLVERLSAHDADPVLYRVGGRMPLHSTGAGLVLLAGAPPAEQERILRGISARPAGAQAPDLTELRRTLADVRRGGFATVTLGTPWPRTSVAAPLLGPGDTLCGALSVVLPSGTVDHRAMTPAVRTCARAISRELSSGPREDAPDHERR</sequence>
<dbReference type="SMART" id="SM00346">
    <property type="entry name" value="HTH_ICLR"/>
    <property type="match status" value="1"/>
</dbReference>
<dbReference type="GO" id="GO:0003677">
    <property type="term" value="F:DNA binding"/>
    <property type="evidence" value="ECO:0007669"/>
    <property type="project" value="UniProtKB-KW"/>
</dbReference>
<dbReference type="SUPFAM" id="SSF55781">
    <property type="entry name" value="GAF domain-like"/>
    <property type="match status" value="1"/>
</dbReference>
<keyword evidence="1" id="KW-0805">Transcription regulation</keyword>
<name>A0A1G7HNJ8_9ACTN</name>
<dbReference type="InterPro" id="IPR036388">
    <property type="entry name" value="WH-like_DNA-bd_sf"/>
</dbReference>
<feature type="domain" description="IclR-ED" evidence="6">
    <location>
        <begin position="84"/>
        <end position="263"/>
    </location>
</feature>
<dbReference type="AlphaFoldDB" id="A0A1G7HNJ8"/>
<evidence type="ECO:0000256" key="4">
    <source>
        <dbReference type="SAM" id="MobiDB-lite"/>
    </source>
</evidence>
<evidence type="ECO:0000313" key="7">
    <source>
        <dbReference type="EMBL" id="SDF02032.1"/>
    </source>
</evidence>
<dbReference type="InterPro" id="IPR014757">
    <property type="entry name" value="Tscrpt_reg_IclR_C"/>
</dbReference>
<evidence type="ECO:0000256" key="2">
    <source>
        <dbReference type="ARBA" id="ARBA00023125"/>
    </source>
</evidence>
<dbReference type="Pfam" id="PF09339">
    <property type="entry name" value="HTH_IclR"/>
    <property type="match status" value="1"/>
</dbReference>
<dbReference type="Pfam" id="PF01614">
    <property type="entry name" value="IclR_C"/>
    <property type="match status" value="1"/>
</dbReference>
<evidence type="ECO:0000256" key="1">
    <source>
        <dbReference type="ARBA" id="ARBA00023015"/>
    </source>
</evidence>
<dbReference type="OrthoDB" id="60629at2"/>
<feature type="region of interest" description="Disordered" evidence="4">
    <location>
        <begin position="1"/>
        <end position="20"/>
    </location>
</feature>
<keyword evidence="2" id="KW-0238">DNA-binding</keyword>
<dbReference type="Proteomes" id="UP000198614">
    <property type="component" value="Unassembled WGS sequence"/>
</dbReference>
<gene>
    <name evidence="7" type="ORF">SAMN05216260_105249</name>
</gene>
<evidence type="ECO:0000259" key="5">
    <source>
        <dbReference type="PROSITE" id="PS51077"/>
    </source>
</evidence>
<evidence type="ECO:0000313" key="8">
    <source>
        <dbReference type="Proteomes" id="UP000198614"/>
    </source>
</evidence>
<organism evidence="7 8">
    <name type="scientific">Streptomyces griseoaurantiacus</name>
    <dbReference type="NCBI Taxonomy" id="68213"/>
    <lineage>
        <taxon>Bacteria</taxon>
        <taxon>Bacillati</taxon>
        <taxon>Actinomycetota</taxon>
        <taxon>Actinomycetes</taxon>
        <taxon>Kitasatosporales</taxon>
        <taxon>Streptomycetaceae</taxon>
        <taxon>Streptomyces</taxon>
        <taxon>Streptomyces aurantiacus group</taxon>
    </lineage>
</organism>
<dbReference type="Gene3D" id="3.30.450.40">
    <property type="match status" value="1"/>
</dbReference>
<evidence type="ECO:0000259" key="6">
    <source>
        <dbReference type="PROSITE" id="PS51078"/>
    </source>
</evidence>
<dbReference type="PANTHER" id="PTHR30136:SF24">
    <property type="entry name" value="HTH-TYPE TRANSCRIPTIONAL REPRESSOR ALLR"/>
    <property type="match status" value="1"/>
</dbReference>
<dbReference type="Gene3D" id="1.10.10.10">
    <property type="entry name" value="Winged helix-like DNA-binding domain superfamily/Winged helix DNA-binding domain"/>
    <property type="match status" value="1"/>
</dbReference>
<dbReference type="EMBL" id="FNAX01000005">
    <property type="protein sequence ID" value="SDF02032.1"/>
    <property type="molecule type" value="Genomic_DNA"/>
</dbReference>
<dbReference type="InterPro" id="IPR050707">
    <property type="entry name" value="HTH_MetabolicPath_Reg"/>
</dbReference>
<dbReference type="InterPro" id="IPR005471">
    <property type="entry name" value="Tscrpt_reg_IclR_N"/>
</dbReference>
<protein>
    <submittedName>
        <fullName evidence="7">Transcriptional regulator, IclR family</fullName>
    </submittedName>
</protein>